<dbReference type="EMBL" id="CM016762">
    <property type="protein sequence ID" value="TMS33463.1"/>
    <property type="molecule type" value="Genomic_DNA"/>
</dbReference>
<evidence type="ECO:0000313" key="2">
    <source>
        <dbReference type="Proteomes" id="UP000298663"/>
    </source>
</evidence>
<gene>
    <name evidence="1" type="ORF">L596_001199</name>
</gene>
<keyword evidence="2" id="KW-1185">Reference proteome</keyword>
<dbReference type="AlphaFoldDB" id="A0A4V6I7B4"/>
<accession>A0A4V6I7B4</accession>
<dbReference type="EMBL" id="AZBU02000001">
    <property type="protein sequence ID" value="TMS33463.1"/>
    <property type="molecule type" value="Genomic_DNA"/>
</dbReference>
<sequence>MLNKVKTEFDEFRLEMTEMKHEVICKTHMTTFLDISRRATSDEASKDSSAPTEPTTIVFGNKDMLKEETKFF</sequence>
<name>A0A4V6I7B4_STECR</name>
<reference evidence="1 2" key="1">
    <citation type="journal article" date="2015" name="Genome Biol.">
        <title>Comparative genomics of Steinernema reveals deeply conserved gene regulatory networks.</title>
        <authorList>
            <person name="Dillman A.R."/>
            <person name="Macchietto M."/>
            <person name="Porter C.F."/>
            <person name="Rogers A."/>
            <person name="Williams B."/>
            <person name="Antoshechkin I."/>
            <person name="Lee M.M."/>
            <person name="Goodwin Z."/>
            <person name="Lu X."/>
            <person name="Lewis E.E."/>
            <person name="Goodrich-Blair H."/>
            <person name="Stock S.P."/>
            <person name="Adams B.J."/>
            <person name="Sternberg P.W."/>
            <person name="Mortazavi A."/>
        </authorList>
    </citation>
    <scope>NUCLEOTIDE SEQUENCE [LARGE SCALE GENOMIC DNA]</scope>
    <source>
        <strain evidence="1 2">ALL</strain>
    </source>
</reference>
<organism evidence="1 2">
    <name type="scientific">Steinernema carpocapsae</name>
    <name type="common">Entomopathogenic nematode</name>
    <dbReference type="NCBI Taxonomy" id="34508"/>
    <lineage>
        <taxon>Eukaryota</taxon>
        <taxon>Metazoa</taxon>
        <taxon>Ecdysozoa</taxon>
        <taxon>Nematoda</taxon>
        <taxon>Chromadorea</taxon>
        <taxon>Rhabditida</taxon>
        <taxon>Tylenchina</taxon>
        <taxon>Panagrolaimomorpha</taxon>
        <taxon>Strongyloidoidea</taxon>
        <taxon>Steinernematidae</taxon>
        <taxon>Steinernema</taxon>
    </lineage>
</organism>
<evidence type="ECO:0000313" key="1">
    <source>
        <dbReference type="EMBL" id="TMS33463.1"/>
    </source>
</evidence>
<reference evidence="1 2" key="2">
    <citation type="journal article" date="2019" name="G3 (Bethesda)">
        <title>Hybrid Assembly of the Genome of the Entomopathogenic Nematode Steinernema carpocapsae Identifies the X-Chromosome.</title>
        <authorList>
            <person name="Serra L."/>
            <person name="Macchietto M."/>
            <person name="Macias-Munoz A."/>
            <person name="McGill C.J."/>
            <person name="Rodriguez I.M."/>
            <person name="Rodriguez B."/>
            <person name="Murad R."/>
            <person name="Mortazavi A."/>
        </authorList>
    </citation>
    <scope>NUCLEOTIDE SEQUENCE [LARGE SCALE GENOMIC DNA]</scope>
    <source>
        <strain evidence="1 2">ALL</strain>
    </source>
</reference>
<dbReference type="Proteomes" id="UP000298663">
    <property type="component" value="Chromosome X"/>
</dbReference>
<protein>
    <submittedName>
        <fullName evidence="1">Uncharacterized protein</fullName>
    </submittedName>
</protein>
<proteinExistence type="predicted"/>
<comment type="caution">
    <text evidence="1">The sequence shown here is derived from an EMBL/GenBank/DDBJ whole genome shotgun (WGS) entry which is preliminary data.</text>
</comment>